<dbReference type="SUPFAM" id="SSF56112">
    <property type="entry name" value="Protein kinase-like (PK-like)"/>
    <property type="match status" value="1"/>
</dbReference>
<dbReference type="Proteomes" id="UP001491310">
    <property type="component" value="Unassembled WGS sequence"/>
</dbReference>
<feature type="compositionally biased region" description="Low complexity" evidence="2">
    <location>
        <begin position="719"/>
        <end position="731"/>
    </location>
</feature>
<keyword evidence="5" id="KW-1185">Reference proteome</keyword>
<dbReference type="InterPro" id="IPR011009">
    <property type="entry name" value="Kinase-like_dom_sf"/>
</dbReference>
<feature type="region of interest" description="Disordered" evidence="2">
    <location>
        <begin position="697"/>
        <end position="731"/>
    </location>
</feature>
<dbReference type="PANTHER" id="PTHR10566:SF119">
    <property type="entry name" value="OS04G0640500 PROTEIN"/>
    <property type="match status" value="1"/>
</dbReference>
<name>A0ABR2YYB1_9CHLO</name>
<feature type="domain" description="Protein kinase" evidence="3">
    <location>
        <begin position="139"/>
        <end position="553"/>
    </location>
</feature>
<dbReference type="InterPro" id="IPR050154">
    <property type="entry name" value="UbiB_kinase"/>
</dbReference>
<dbReference type="Pfam" id="PF03109">
    <property type="entry name" value="ABC1"/>
    <property type="match status" value="1"/>
</dbReference>
<reference evidence="4 5" key="1">
    <citation type="journal article" date="2024" name="Nat. Commun.">
        <title>Phylogenomics reveals the evolutionary origins of lichenization in chlorophyte algae.</title>
        <authorList>
            <person name="Puginier C."/>
            <person name="Libourel C."/>
            <person name="Otte J."/>
            <person name="Skaloud P."/>
            <person name="Haon M."/>
            <person name="Grisel S."/>
            <person name="Petersen M."/>
            <person name="Berrin J.G."/>
            <person name="Delaux P.M."/>
            <person name="Dal Grande F."/>
            <person name="Keller J."/>
        </authorList>
    </citation>
    <scope>NUCLEOTIDE SEQUENCE [LARGE SCALE GENOMIC DNA]</scope>
    <source>
        <strain evidence="4 5">SAG 216-7</strain>
    </source>
</reference>
<proteinExistence type="inferred from homology"/>
<dbReference type="PROSITE" id="PS50011">
    <property type="entry name" value="PROTEIN_KINASE_DOM"/>
    <property type="match status" value="1"/>
</dbReference>
<gene>
    <name evidence="4" type="ORF">WJX75_008151</name>
</gene>
<organism evidence="4 5">
    <name type="scientific">Coccomyxa subellipsoidea</name>
    <dbReference type="NCBI Taxonomy" id="248742"/>
    <lineage>
        <taxon>Eukaryota</taxon>
        <taxon>Viridiplantae</taxon>
        <taxon>Chlorophyta</taxon>
        <taxon>core chlorophytes</taxon>
        <taxon>Trebouxiophyceae</taxon>
        <taxon>Trebouxiophyceae incertae sedis</taxon>
        <taxon>Coccomyxaceae</taxon>
        <taxon>Coccomyxa</taxon>
    </lineage>
</organism>
<accession>A0ABR2YYB1</accession>
<evidence type="ECO:0000256" key="2">
    <source>
        <dbReference type="SAM" id="MobiDB-lite"/>
    </source>
</evidence>
<dbReference type="EMBL" id="JALJOT010000003">
    <property type="protein sequence ID" value="KAK9916869.1"/>
    <property type="molecule type" value="Genomic_DNA"/>
</dbReference>
<comment type="caution">
    <text evidence="4">The sequence shown here is derived from an EMBL/GenBank/DDBJ whole genome shotgun (WGS) entry which is preliminary data.</text>
</comment>
<dbReference type="CDD" id="cd05121">
    <property type="entry name" value="ABC1_ADCK3-like"/>
    <property type="match status" value="1"/>
</dbReference>
<dbReference type="InterPro" id="IPR000719">
    <property type="entry name" value="Prot_kinase_dom"/>
</dbReference>
<protein>
    <recommendedName>
        <fullName evidence="3">Protein kinase domain-containing protein</fullName>
    </recommendedName>
</protein>
<comment type="similarity">
    <text evidence="1">Belongs to the protein kinase superfamily. ADCK protein kinase family.</text>
</comment>
<dbReference type="InterPro" id="IPR004147">
    <property type="entry name" value="ABC1_dom"/>
</dbReference>
<feature type="compositionally biased region" description="Polar residues" evidence="2">
    <location>
        <begin position="706"/>
        <end position="718"/>
    </location>
</feature>
<dbReference type="PANTHER" id="PTHR10566">
    <property type="entry name" value="CHAPERONE-ACTIVITY OF BC1 COMPLEX CABC1 -RELATED"/>
    <property type="match status" value="1"/>
</dbReference>
<sequence>MAALAVETPDDFPPYLEIEYDPARNAAYWNLRPVLVINRAIEIVTLFGQWYLQLKWQRGRTLEEVNSQQAERLREILTRLGPAFVKIGQAISSRPDVAPPSYTQELEKLQDQIPPFPTEEAMAVMQRDMGLPPSSVFSYLTPEPVAAASLGQVYRGRLRSTDREVAVKVQRPLVRESIALDIHILRILAAFVRRWRRLNSDLPALLDEWAESLFRELDYRKEAANGIRFKELYGDLEGVYVPDMILEHTTQRVLVMEWIEGRRLRRAGKNGEGPSVAELQEDLKLVEIGVQCSLEQILEVGFHHADPHPGNLLRLEGNRLGYIDFGMMGNIEGPIRKGLIRATLHMVNREFGALADDFITLGLLPPGADRSQVVPALTNVFSKALKDGVSNVSFSTLSADLGQTMYEYSFRIPPYYTLLVRSLSVLEGIALSADPNYKVLGSTYPWIARRLLSDNSAELQETLRALLYKGNRFQFGRLESLLRQAVRSPPRSSIASGARPGAQVSPGSRALELLLGSEAGYVRDIVTEELAKGLDAYWRLSADDALDAVRANLVTLLGMEGRPDAAASATDATGGGPAAALLEALLALPDLSTPEDREQLAGITSLAAALQELAATADSAAAPGGTAPRRDPVPDFLRPLLPAQAAEVAALLQWLGAELPQLPDAERIEAIRLPILLGAKVSSRIAARALRAFLLPPAPASGKAQPVTTQAPTSRTTASRVSSPSPESSAG</sequence>
<evidence type="ECO:0000259" key="3">
    <source>
        <dbReference type="PROSITE" id="PS50011"/>
    </source>
</evidence>
<evidence type="ECO:0000313" key="4">
    <source>
        <dbReference type="EMBL" id="KAK9916869.1"/>
    </source>
</evidence>
<evidence type="ECO:0000313" key="5">
    <source>
        <dbReference type="Proteomes" id="UP001491310"/>
    </source>
</evidence>
<evidence type="ECO:0000256" key="1">
    <source>
        <dbReference type="ARBA" id="ARBA00009670"/>
    </source>
</evidence>